<gene>
    <name evidence="3" type="ORF">KUDE01_004304</name>
</gene>
<dbReference type="EMBL" id="JASDAP010000006">
    <property type="protein sequence ID" value="KAK1901335.1"/>
    <property type="molecule type" value="Genomic_DNA"/>
</dbReference>
<evidence type="ECO:0000313" key="4">
    <source>
        <dbReference type="Proteomes" id="UP001228049"/>
    </source>
</evidence>
<organism evidence="3 4">
    <name type="scientific">Dissostichus eleginoides</name>
    <name type="common">Patagonian toothfish</name>
    <name type="synonym">Dissostichus amissus</name>
    <dbReference type="NCBI Taxonomy" id="100907"/>
    <lineage>
        <taxon>Eukaryota</taxon>
        <taxon>Metazoa</taxon>
        <taxon>Chordata</taxon>
        <taxon>Craniata</taxon>
        <taxon>Vertebrata</taxon>
        <taxon>Euteleostomi</taxon>
        <taxon>Actinopterygii</taxon>
        <taxon>Neopterygii</taxon>
        <taxon>Teleostei</taxon>
        <taxon>Neoteleostei</taxon>
        <taxon>Acanthomorphata</taxon>
        <taxon>Eupercaria</taxon>
        <taxon>Perciformes</taxon>
        <taxon>Notothenioidei</taxon>
        <taxon>Nototheniidae</taxon>
        <taxon>Dissostichus</taxon>
    </lineage>
</organism>
<name>A0AAD9CG31_DISEL</name>
<feature type="region of interest" description="Disordered" evidence="2">
    <location>
        <begin position="266"/>
        <end position="297"/>
    </location>
</feature>
<dbReference type="Gene3D" id="3.30.70.1820">
    <property type="entry name" value="L1 transposable element, RRM domain"/>
    <property type="match status" value="1"/>
</dbReference>
<dbReference type="Proteomes" id="UP001228049">
    <property type="component" value="Unassembled WGS sequence"/>
</dbReference>
<reference evidence="3" key="1">
    <citation type="submission" date="2023-04" db="EMBL/GenBank/DDBJ databases">
        <title>Chromosome-level genome of Chaenocephalus aceratus.</title>
        <authorList>
            <person name="Park H."/>
        </authorList>
    </citation>
    <scope>NUCLEOTIDE SEQUENCE</scope>
    <source>
        <strain evidence="3">DE</strain>
        <tissue evidence="3">Muscle</tissue>
    </source>
</reference>
<dbReference type="PANTHER" id="PTHR11505">
    <property type="entry name" value="L1 TRANSPOSABLE ELEMENT-RELATED"/>
    <property type="match status" value="1"/>
</dbReference>
<keyword evidence="1" id="KW-0175">Coiled coil</keyword>
<dbReference type="InterPro" id="IPR004244">
    <property type="entry name" value="Transposase_22"/>
</dbReference>
<dbReference type="Gene3D" id="3.30.250.20">
    <property type="entry name" value="L1 transposable element, C-terminal domain"/>
    <property type="match status" value="1"/>
</dbReference>
<feature type="coiled-coil region" evidence="1">
    <location>
        <begin position="16"/>
        <end position="75"/>
    </location>
</feature>
<evidence type="ECO:0000256" key="1">
    <source>
        <dbReference type="SAM" id="Coils"/>
    </source>
</evidence>
<sequence length="297" mass="34400">MKRVSGEEDSVILAEIRKLRNEHTEAANDNKEALARLDNVFKEMVERTALLEQRVVNAEERLGDTEDRMARLERSVAFLLHQEAKSAAKCDDLESRSRRNNVRIHGIPEGSEKNDTIGFISGFISSSLQIQAEVDIRIERVHRSLLAKPKENTAPPRAIIFRFLDYRVKEQVIQQAWKQKTTYEGRTIYFNQDYTNEVQKKRKQVRDVIKKLKDKNVKAQSPYPAQLKVFLESGTKIFTTLTEAAPMLRDMGIHVQEEERDELQRLRTQSSWTMVTRQKEKRSQPHTTGPDPQAVTE</sequence>
<evidence type="ECO:0000313" key="3">
    <source>
        <dbReference type="EMBL" id="KAK1901335.1"/>
    </source>
</evidence>
<dbReference type="InterPro" id="IPR042566">
    <property type="entry name" value="L1_C"/>
</dbReference>
<accession>A0AAD9CG31</accession>
<protein>
    <submittedName>
        <fullName evidence="3">LINE-1 retrotransposable element ORF1 protein</fullName>
    </submittedName>
</protein>
<proteinExistence type="predicted"/>
<keyword evidence="4" id="KW-1185">Reference proteome</keyword>
<comment type="caution">
    <text evidence="3">The sequence shown here is derived from an EMBL/GenBank/DDBJ whole genome shotgun (WGS) entry which is preliminary data.</text>
</comment>
<dbReference type="AlphaFoldDB" id="A0AAD9CG31"/>
<evidence type="ECO:0000256" key="2">
    <source>
        <dbReference type="SAM" id="MobiDB-lite"/>
    </source>
</evidence>